<dbReference type="AlphaFoldDB" id="A0A2N2EAQ9"/>
<feature type="transmembrane region" description="Helical" evidence="15">
    <location>
        <begin position="285"/>
        <end position="311"/>
    </location>
</feature>
<dbReference type="PROSITE" id="PS50885">
    <property type="entry name" value="HAMP"/>
    <property type="match status" value="1"/>
</dbReference>
<evidence type="ECO:0000256" key="4">
    <source>
        <dbReference type="ARBA" id="ARBA00022475"/>
    </source>
</evidence>
<dbReference type="PRINTS" id="PR00344">
    <property type="entry name" value="BCTRLSENSOR"/>
</dbReference>
<evidence type="ECO:0000256" key="9">
    <source>
        <dbReference type="ARBA" id="ARBA00022777"/>
    </source>
</evidence>
<dbReference type="Pfam" id="PF13426">
    <property type="entry name" value="PAS_9"/>
    <property type="match status" value="1"/>
</dbReference>
<dbReference type="NCBIfam" id="TIGR00229">
    <property type="entry name" value="sensory_box"/>
    <property type="match status" value="1"/>
</dbReference>
<dbReference type="GO" id="GO:0000155">
    <property type="term" value="F:phosphorelay sensor kinase activity"/>
    <property type="evidence" value="ECO:0007669"/>
    <property type="project" value="InterPro"/>
</dbReference>
<accession>A0A2N2EAQ9</accession>
<keyword evidence="5" id="KW-0597">Phosphoprotein</keyword>
<dbReference type="PANTHER" id="PTHR42878:SF7">
    <property type="entry name" value="SENSOR HISTIDINE KINASE GLRK"/>
    <property type="match status" value="1"/>
</dbReference>
<evidence type="ECO:0000256" key="6">
    <source>
        <dbReference type="ARBA" id="ARBA00022679"/>
    </source>
</evidence>
<keyword evidence="4" id="KW-1003">Cell membrane</keyword>
<dbReference type="CDD" id="cd00130">
    <property type="entry name" value="PAS"/>
    <property type="match status" value="1"/>
</dbReference>
<organism evidence="19 20">
    <name type="scientific">Candidatus Falkowbacteria bacterium HGW-Falkowbacteria-1</name>
    <dbReference type="NCBI Taxonomy" id="2013768"/>
    <lineage>
        <taxon>Bacteria</taxon>
        <taxon>Candidatus Falkowiibacteriota</taxon>
    </lineage>
</organism>
<keyword evidence="6" id="KW-0808">Transferase</keyword>
<dbReference type="InterPro" id="IPR050351">
    <property type="entry name" value="BphY/WalK/GraS-like"/>
</dbReference>
<dbReference type="SUPFAM" id="SSF47384">
    <property type="entry name" value="Homodimeric domain of signal transducing histidine kinase"/>
    <property type="match status" value="1"/>
</dbReference>
<dbReference type="GO" id="GO:0030295">
    <property type="term" value="F:protein kinase activator activity"/>
    <property type="evidence" value="ECO:0007669"/>
    <property type="project" value="TreeGrafter"/>
</dbReference>
<dbReference type="SUPFAM" id="SSF158472">
    <property type="entry name" value="HAMP domain-like"/>
    <property type="match status" value="1"/>
</dbReference>
<comment type="catalytic activity">
    <reaction evidence="1">
        <text>ATP + protein L-histidine = ADP + protein N-phospho-L-histidine.</text>
        <dbReference type="EC" id="2.7.13.3"/>
    </reaction>
</comment>
<keyword evidence="8" id="KW-0547">Nucleotide-binding</keyword>
<dbReference type="Pfam" id="PF00672">
    <property type="entry name" value="HAMP"/>
    <property type="match status" value="1"/>
</dbReference>
<evidence type="ECO:0000256" key="7">
    <source>
        <dbReference type="ARBA" id="ARBA00022692"/>
    </source>
</evidence>
<evidence type="ECO:0000256" key="15">
    <source>
        <dbReference type="SAM" id="Phobius"/>
    </source>
</evidence>
<proteinExistence type="predicted"/>
<dbReference type="GO" id="GO:0000156">
    <property type="term" value="F:phosphorelay response regulator activity"/>
    <property type="evidence" value="ECO:0007669"/>
    <property type="project" value="TreeGrafter"/>
</dbReference>
<dbReference type="SMART" id="SM00091">
    <property type="entry name" value="PAS"/>
    <property type="match status" value="1"/>
</dbReference>
<evidence type="ECO:0000256" key="5">
    <source>
        <dbReference type="ARBA" id="ARBA00022553"/>
    </source>
</evidence>
<dbReference type="InterPro" id="IPR000014">
    <property type="entry name" value="PAS"/>
</dbReference>
<evidence type="ECO:0000256" key="14">
    <source>
        <dbReference type="SAM" id="Coils"/>
    </source>
</evidence>
<evidence type="ECO:0000313" key="19">
    <source>
        <dbReference type="EMBL" id="PKM91805.1"/>
    </source>
</evidence>
<dbReference type="SUPFAM" id="SSF55785">
    <property type="entry name" value="PYP-like sensor domain (PAS domain)"/>
    <property type="match status" value="1"/>
</dbReference>
<evidence type="ECO:0000259" key="17">
    <source>
        <dbReference type="PROSITE" id="PS50112"/>
    </source>
</evidence>
<dbReference type="GO" id="GO:0005886">
    <property type="term" value="C:plasma membrane"/>
    <property type="evidence" value="ECO:0007669"/>
    <property type="project" value="UniProtKB-SubCell"/>
</dbReference>
<dbReference type="Proteomes" id="UP000233517">
    <property type="component" value="Unassembled WGS sequence"/>
</dbReference>
<feature type="domain" description="HAMP" evidence="18">
    <location>
        <begin position="312"/>
        <end position="364"/>
    </location>
</feature>
<keyword evidence="13 15" id="KW-0472">Membrane</keyword>
<gene>
    <name evidence="19" type="ORF">CVU82_01190</name>
</gene>
<dbReference type="FunFam" id="3.30.565.10:FF:000023">
    <property type="entry name" value="PAS domain-containing sensor histidine kinase"/>
    <property type="match status" value="1"/>
</dbReference>
<reference evidence="19 20" key="1">
    <citation type="journal article" date="2017" name="ISME J.">
        <title>Potential for microbial H2 and metal transformations associated with novel bacteria and archaea in deep terrestrial subsurface sediments.</title>
        <authorList>
            <person name="Hernsdorf A.W."/>
            <person name="Amano Y."/>
            <person name="Miyakawa K."/>
            <person name="Ise K."/>
            <person name="Suzuki Y."/>
            <person name="Anantharaman K."/>
            <person name="Probst A."/>
            <person name="Burstein D."/>
            <person name="Thomas B.C."/>
            <person name="Banfield J.F."/>
        </authorList>
    </citation>
    <scope>NUCLEOTIDE SEQUENCE [LARGE SCALE GENOMIC DNA]</scope>
    <source>
        <strain evidence="19">HGW-Falkowbacteria-1</strain>
    </source>
</reference>
<dbReference type="Gene3D" id="6.10.340.10">
    <property type="match status" value="1"/>
</dbReference>
<dbReference type="InterPro" id="IPR003661">
    <property type="entry name" value="HisK_dim/P_dom"/>
</dbReference>
<dbReference type="PANTHER" id="PTHR42878">
    <property type="entry name" value="TWO-COMPONENT HISTIDINE KINASE"/>
    <property type="match status" value="1"/>
</dbReference>
<dbReference type="CDD" id="cd06225">
    <property type="entry name" value="HAMP"/>
    <property type="match status" value="1"/>
</dbReference>
<evidence type="ECO:0000256" key="1">
    <source>
        <dbReference type="ARBA" id="ARBA00000085"/>
    </source>
</evidence>
<name>A0A2N2EAQ9_9BACT</name>
<feature type="domain" description="PAS" evidence="17">
    <location>
        <begin position="401"/>
        <end position="471"/>
    </location>
</feature>
<dbReference type="Gene3D" id="1.10.287.130">
    <property type="match status" value="1"/>
</dbReference>
<keyword evidence="9" id="KW-0418">Kinase</keyword>
<evidence type="ECO:0000256" key="10">
    <source>
        <dbReference type="ARBA" id="ARBA00022840"/>
    </source>
</evidence>
<feature type="domain" description="Histidine kinase" evidence="16">
    <location>
        <begin position="530"/>
        <end position="751"/>
    </location>
</feature>
<dbReference type="PROSITE" id="PS50109">
    <property type="entry name" value="HIS_KIN"/>
    <property type="match status" value="1"/>
</dbReference>
<dbReference type="InterPro" id="IPR004358">
    <property type="entry name" value="Sig_transdc_His_kin-like_C"/>
</dbReference>
<comment type="caution">
    <text evidence="19">The sequence shown here is derived from an EMBL/GenBank/DDBJ whole genome shotgun (WGS) entry which is preliminary data.</text>
</comment>
<dbReference type="InterPro" id="IPR036890">
    <property type="entry name" value="HATPase_C_sf"/>
</dbReference>
<keyword evidence="11 15" id="KW-1133">Transmembrane helix</keyword>
<dbReference type="SMART" id="SM00387">
    <property type="entry name" value="HATPase_c"/>
    <property type="match status" value="1"/>
</dbReference>
<dbReference type="SMART" id="SM00388">
    <property type="entry name" value="HisKA"/>
    <property type="match status" value="1"/>
</dbReference>
<keyword evidence="7 15" id="KW-0812">Transmembrane</keyword>
<evidence type="ECO:0000256" key="2">
    <source>
        <dbReference type="ARBA" id="ARBA00004651"/>
    </source>
</evidence>
<dbReference type="Gene3D" id="3.30.565.10">
    <property type="entry name" value="Histidine kinase-like ATPase, C-terminal domain"/>
    <property type="match status" value="1"/>
</dbReference>
<keyword evidence="14" id="KW-0175">Coiled coil</keyword>
<dbReference type="SMART" id="SM00304">
    <property type="entry name" value="HAMP"/>
    <property type="match status" value="1"/>
</dbReference>
<sequence>MLKEKLKKIFSKIGLKLLTPYLVFSFFVFLLISVFVYYNYNSEMNFIEDSQQKMAESVSSEIDFFIFSTINDLQFVSKNIACLDCYENNSFLINNLFDVNSDIYSVHIFDRQKGITNDLHRYSKDDHSGDFGVGIFEDGKLLKGFDRGTFISPVYVSVYDLPFIFIGVPIFDEVNIQIGTVVAEVDLTFIWDVISRNKFKKTGYVYAVDVSQKPRLIAYKDISFLKSGYDVSGFVGVNNIVNHNHSFSVYESFDGKKVVGAWSSINSTNWGLLVELPVKEIFSDLFILLVISIISILLFVFFIIVILVSIYRNLLTPLKGLTAGVNEISLGNLKHVVEIKTDDEIEELAESFNAMTHDLRVSHNKLKDYSVNLENKVRARTLSLTEEKKKLKKINNKLTESEQKFRSYIDKAPDGIFVINKNGAFIEANNSSLLFIGCSEEDLKKIKFFDIICDKDVPQIKKHLETVLKLGQAEDDVLYKRRGDNVEGDSCGRYFNVSSVKLSGDLILVFVKDITKEKEVDKAKTEFVSLASHQLRTPLSAINWYSEMLLAGDGGKLTKDQRKFSEEISASNKRMVELVNSLLNVSRLEMGTFIIDPEPTNVVEIMESVIKEQIPMIVSKKIEVKKKISSDIPIINSDPKLLRIVFQNLVSNAVKYTSENKSLYVEISLDKKKKSIYIKVQDEGYGIQKNQQDRIFSKLFRADNVKKKNTEGTGLGLYIVKAIVAHAGGNIWFESEENKGTIFHLMLPLKGMKAKKGDRSLS</sequence>
<dbReference type="Pfam" id="PF00512">
    <property type="entry name" value="HisKA"/>
    <property type="match status" value="1"/>
</dbReference>
<dbReference type="PROSITE" id="PS50112">
    <property type="entry name" value="PAS"/>
    <property type="match status" value="1"/>
</dbReference>
<dbReference type="Pfam" id="PF02518">
    <property type="entry name" value="HATPase_c"/>
    <property type="match status" value="1"/>
</dbReference>
<dbReference type="EMBL" id="PHAI01000001">
    <property type="protein sequence ID" value="PKM91805.1"/>
    <property type="molecule type" value="Genomic_DNA"/>
</dbReference>
<dbReference type="Gene3D" id="3.30.450.20">
    <property type="entry name" value="PAS domain"/>
    <property type="match status" value="2"/>
</dbReference>
<dbReference type="GO" id="GO:0007234">
    <property type="term" value="P:osmosensory signaling via phosphorelay pathway"/>
    <property type="evidence" value="ECO:0007669"/>
    <property type="project" value="TreeGrafter"/>
</dbReference>
<evidence type="ECO:0000256" key="3">
    <source>
        <dbReference type="ARBA" id="ARBA00012438"/>
    </source>
</evidence>
<dbReference type="InterPro" id="IPR035965">
    <property type="entry name" value="PAS-like_dom_sf"/>
</dbReference>
<evidence type="ECO:0000259" key="16">
    <source>
        <dbReference type="PROSITE" id="PS50109"/>
    </source>
</evidence>
<evidence type="ECO:0000313" key="20">
    <source>
        <dbReference type="Proteomes" id="UP000233517"/>
    </source>
</evidence>
<protein>
    <recommendedName>
        <fullName evidence="3">histidine kinase</fullName>
        <ecNumber evidence="3">2.7.13.3</ecNumber>
    </recommendedName>
</protein>
<dbReference type="GO" id="GO:0005524">
    <property type="term" value="F:ATP binding"/>
    <property type="evidence" value="ECO:0007669"/>
    <property type="project" value="UniProtKB-KW"/>
</dbReference>
<keyword evidence="12" id="KW-0902">Two-component regulatory system</keyword>
<dbReference type="InterPro" id="IPR033479">
    <property type="entry name" value="dCache_1"/>
</dbReference>
<dbReference type="InterPro" id="IPR005467">
    <property type="entry name" value="His_kinase_dom"/>
</dbReference>
<dbReference type="InterPro" id="IPR003660">
    <property type="entry name" value="HAMP_dom"/>
</dbReference>
<evidence type="ECO:0000259" key="18">
    <source>
        <dbReference type="PROSITE" id="PS50885"/>
    </source>
</evidence>
<evidence type="ECO:0000256" key="13">
    <source>
        <dbReference type="ARBA" id="ARBA00023136"/>
    </source>
</evidence>
<dbReference type="SUPFAM" id="SSF55874">
    <property type="entry name" value="ATPase domain of HSP90 chaperone/DNA topoisomerase II/histidine kinase"/>
    <property type="match status" value="1"/>
</dbReference>
<evidence type="ECO:0000256" key="8">
    <source>
        <dbReference type="ARBA" id="ARBA00022741"/>
    </source>
</evidence>
<dbReference type="CDD" id="cd00082">
    <property type="entry name" value="HisKA"/>
    <property type="match status" value="1"/>
</dbReference>
<keyword evidence="10" id="KW-0067">ATP-binding</keyword>
<feature type="transmembrane region" description="Helical" evidence="15">
    <location>
        <begin position="21"/>
        <end position="40"/>
    </location>
</feature>
<evidence type="ECO:0000256" key="11">
    <source>
        <dbReference type="ARBA" id="ARBA00022989"/>
    </source>
</evidence>
<dbReference type="EC" id="2.7.13.3" evidence="3"/>
<dbReference type="Pfam" id="PF02743">
    <property type="entry name" value="dCache_1"/>
    <property type="match status" value="1"/>
</dbReference>
<evidence type="ECO:0000256" key="12">
    <source>
        <dbReference type="ARBA" id="ARBA00023012"/>
    </source>
</evidence>
<dbReference type="InterPro" id="IPR003594">
    <property type="entry name" value="HATPase_dom"/>
</dbReference>
<feature type="coiled-coil region" evidence="14">
    <location>
        <begin position="384"/>
        <end position="411"/>
    </location>
</feature>
<dbReference type="InterPro" id="IPR036097">
    <property type="entry name" value="HisK_dim/P_sf"/>
</dbReference>
<comment type="subcellular location">
    <subcellularLocation>
        <location evidence="2">Cell membrane</location>
        <topology evidence="2">Multi-pass membrane protein</topology>
    </subcellularLocation>
</comment>